<feature type="compositionally biased region" description="Polar residues" evidence="1">
    <location>
        <begin position="419"/>
        <end position="431"/>
    </location>
</feature>
<feature type="transmembrane region" description="Helical" evidence="2">
    <location>
        <begin position="91"/>
        <end position="112"/>
    </location>
</feature>
<sequence length="666" mass="75907">MALTGHGKCNFECKIIIEQNRRKYSDSRTPARATLTQRPSERSKQPWLPPPTCHNFSQNSRQPDILNDFKIGRPFPAFFPPKRSNPGGIKLLQIVLLLLLDWVLLAALVLLLRGVRRMNDYLQNILHNDISDLKREFPLFETADTFEAHQARQHRAHKQLWTNNVVGNSTPDEDFSEQTESSTSPSKALVAVASEAASTRTLDLIQLEPISIVSEKKNPQIVNVKQTFRFPNNFITKKNSFHACGSTSRRPVVPRHMYSQTSKTIVELYDAQKRENEVRQILSPHMARSEDRCSDSELSSDERSNPVRGGGGGRNTSYTVLNGDPSKKPHHKSNARPVDMVMIKPKNHRPGTATTSYFAAKKKRPTSKRKYTRSIRSRDRFSLLTMKSPKRKTRFPPSKVETMNDELSTDKAAYGDDSLNITSESSNPSNDSLDEECSTFGEFQINKIIDKLQDHMWEVTLQGIRELMDTANQIDWKKHEKHMTVINRKMIDFLKSPRSSLCRSACQAAGELFREAKSTKRPEFDEIVDILLCKTADPNRFIQKDANVALDKLVTYIPSSHSVRALSARGPIHKNPLVRTATARLLVCICALSGLDAILGTNANPRTRKAILSMLAKFLTDKNLETRKFGERMYKMLRKHKFFNEYFYKDMDSNCKNNLKRMLKGI</sequence>
<dbReference type="SMART" id="SM01349">
    <property type="entry name" value="TOG"/>
    <property type="match status" value="1"/>
</dbReference>
<reference evidence="5" key="1">
    <citation type="journal article" date="2015" name="Proc. Natl. Acad. Sci. U.S.A.">
        <title>Genome sequence of the Asian Tiger mosquito, Aedes albopictus, reveals insights into its biology, genetics, and evolution.</title>
        <authorList>
            <person name="Chen X.G."/>
            <person name="Jiang X."/>
            <person name="Gu J."/>
            <person name="Xu M."/>
            <person name="Wu Y."/>
            <person name="Deng Y."/>
            <person name="Zhang C."/>
            <person name="Bonizzoni M."/>
            <person name="Dermauw W."/>
            <person name="Vontas J."/>
            <person name="Armbruster P."/>
            <person name="Huang X."/>
            <person name="Yang Y."/>
            <person name="Zhang H."/>
            <person name="He W."/>
            <person name="Peng H."/>
            <person name="Liu Y."/>
            <person name="Wu K."/>
            <person name="Chen J."/>
            <person name="Lirakis M."/>
            <person name="Topalis P."/>
            <person name="Van Leeuwen T."/>
            <person name="Hall A.B."/>
            <person name="Jiang X."/>
            <person name="Thorpe C."/>
            <person name="Mueller R.L."/>
            <person name="Sun C."/>
            <person name="Waterhouse R.M."/>
            <person name="Yan G."/>
            <person name="Tu Z.J."/>
            <person name="Fang X."/>
            <person name="James A.A."/>
        </authorList>
    </citation>
    <scope>NUCLEOTIDE SEQUENCE [LARGE SCALE GENOMIC DNA]</scope>
    <source>
        <strain evidence="5">Foshan</strain>
    </source>
</reference>
<dbReference type="InterPro" id="IPR016024">
    <property type="entry name" value="ARM-type_fold"/>
</dbReference>
<keyword evidence="2" id="KW-1133">Transmembrane helix</keyword>
<evidence type="ECO:0000259" key="3">
    <source>
        <dbReference type="SMART" id="SM01349"/>
    </source>
</evidence>
<evidence type="ECO:0000256" key="2">
    <source>
        <dbReference type="SAM" id="Phobius"/>
    </source>
</evidence>
<feature type="domain" description="TOG" evidence="3">
    <location>
        <begin position="431"/>
        <end position="665"/>
    </location>
</feature>
<dbReference type="PANTHER" id="PTHR21567:SF88">
    <property type="entry name" value="TOG DOMAIN-CONTAINING PROTEIN"/>
    <property type="match status" value="1"/>
</dbReference>
<dbReference type="EnsemblMetazoa" id="AALFPA23_025078.R37388">
    <property type="protein sequence ID" value="AALFPA23_025078.P37388"/>
    <property type="gene ID" value="AALFPA23_025078"/>
</dbReference>
<evidence type="ECO:0000313" key="4">
    <source>
        <dbReference type="EnsemblMetazoa" id="AALFPA23_025078.P37388"/>
    </source>
</evidence>
<feature type="region of interest" description="Disordered" evidence="1">
    <location>
        <begin position="24"/>
        <end position="51"/>
    </location>
</feature>
<dbReference type="Gene3D" id="1.25.10.10">
    <property type="entry name" value="Leucine-rich Repeat Variant"/>
    <property type="match status" value="1"/>
</dbReference>
<feature type="region of interest" description="Disordered" evidence="1">
    <location>
        <begin position="416"/>
        <end position="435"/>
    </location>
</feature>
<proteinExistence type="predicted"/>
<dbReference type="RefSeq" id="XP_062703219.1">
    <property type="nucleotide sequence ID" value="XM_062847235.1"/>
</dbReference>
<dbReference type="GeneID" id="109411518"/>
<dbReference type="InterPro" id="IPR011989">
    <property type="entry name" value="ARM-like"/>
</dbReference>
<dbReference type="InterPro" id="IPR034085">
    <property type="entry name" value="TOG"/>
</dbReference>
<accession>A0ABM2A717</accession>
<feature type="region of interest" description="Disordered" evidence="1">
    <location>
        <begin position="282"/>
        <end position="335"/>
    </location>
</feature>
<dbReference type="SUPFAM" id="SSF48371">
    <property type="entry name" value="ARM repeat"/>
    <property type="match status" value="1"/>
</dbReference>
<reference evidence="4" key="2">
    <citation type="submission" date="2025-05" db="UniProtKB">
        <authorList>
            <consortium name="EnsemblMetazoa"/>
        </authorList>
    </citation>
    <scope>IDENTIFICATION</scope>
    <source>
        <strain evidence="4">Foshan</strain>
    </source>
</reference>
<name>A0ABM2A717_AEDAL</name>
<keyword evidence="2" id="KW-0812">Transmembrane</keyword>
<evidence type="ECO:0000256" key="1">
    <source>
        <dbReference type="SAM" id="MobiDB-lite"/>
    </source>
</evidence>
<dbReference type="PANTHER" id="PTHR21567">
    <property type="entry name" value="CLASP"/>
    <property type="match status" value="1"/>
</dbReference>
<evidence type="ECO:0000313" key="5">
    <source>
        <dbReference type="Proteomes" id="UP000069940"/>
    </source>
</evidence>
<feature type="compositionally biased region" description="Basic and acidic residues" evidence="1">
    <location>
        <begin position="287"/>
        <end position="305"/>
    </location>
</feature>
<dbReference type="Proteomes" id="UP000069940">
    <property type="component" value="Unassembled WGS sequence"/>
</dbReference>
<organism evidence="4 5">
    <name type="scientific">Aedes albopictus</name>
    <name type="common">Asian tiger mosquito</name>
    <name type="synonym">Stegomyia albopicta</name>
    <dbReference type="NCBI Taxonomy" id="7160"/>
    <lineage>
        <taxon>Eukaryota</taxon>
        <taxon>Metazoa</taxon>
        <taxon>Ecdysozoa</taxon>
        <taxon>Arthropoda</taxon>
        <taxon>Hexapoda</taxon>
        <taxon>Insecta</taxon>
        <taxon>Pterygota</taxon>
        <taxon>Neoptera</taxon>
        <taxon>Endopterygota</taxon>
        <taxon>Diptera</taxon>
        <taxon>Nematocera</taxon>
        <taxon>Culicoidea</taxon>
        <taxon>Culicidae</taxon>
        <taxon>Culicinae</taxon>
        <taxon>Aedini</taxon>
        <taxon>Aedes</taxon>
        <taxon>Stegomyia</taxon>
    </lineage>
</organism>
<keyword evidence="2" id="KW-0472">Membrane</keyword>
<protein>
    <recommendedName>
        <fullName evidence="3">TOG domain-containing protein</fullName>
    </recommendedName>
</protein>
<keyword evidence="5" id="KW-1185">Reference proteome</keyword>